<evidence type="ECO:0000256" key="1">
    <source>
        <dbReference type="SAM" id="MobiDB-lite"/>
    </source>
</evidence>
<comment type="caution">
    <text evidence="2">The sequence shown here is derived from an EMBL/GenBank/DDBJ whole genome shotgun (WGS) entry which is preliminary data.</text>
</comment>
<dbReference type="STRING" id="1447875.A0A2B7WFB8"/>
<accession>A0A2B7WFB8</accession>
<feature type="region of interest" description="Disordered" evidence="1">
    <location>
        <begin position="264"/>
        <end position="364"/>
    </location>
</feature>
<name>A0A2B7WFB8_9EURO</name>
<reference evidence="2 3" key="1">
    <citation type="submission" date="2017-10" db="EMBL/GenBank/DDBJ databases">
        <title>Comparative genomics in systemic dimorphic fungi from Ajellomycetaceae.</title>
        <authorList>
            <person name="Munoz J.F."/>
            <person name="Mcewen J.G."/>
            <person name="Clay O.K."/>
            <person name="Cuomo C.A."/>
        </authorList>
    </citation>
    <scope>NUCLEOTIDE SEQUENCE [LARGE SCALE GENOMIC DNA]</scope>
    <source>
        <strain evidence="2 3">UAMH5409</strain>
    </source>
</reference>
<feature type="compositionally biased region" description="Polar residues" evidence="1">
    <location>
        <begin position="429"/>
        <end position="462"/>
    </location>
</feature>
<feature type="non-terminal residue" evidence="2">
    <location>
        <position position="564"/>
    </location>
</feature>
<keyword evidence="3" id="KW-1185">Reference proteome</keyword>
<evidence type="ECO:0000313" key="2">
    <source>
        <dbReference type="EMBL" id="PGG95180.1"/>
    </source>
</evidence>
<dbReference type="OrthoDB" id="4188927at2759"/>
<protein>
    <submittedName>
        <fullName evidence="2">Uncharacterized protein</fullName>
    </submittedName>
</protein>
<dbReference type="AlphaFoldDB" id="A0A2B7WFB8"/>
<sequence length="564" mass="62581">MKSTKVPATHRRQCTEKNQKWHILQQAFKDGPFPIVSCEKVWASSENLIDWSLPPGERQYKILKGTQARKTQSTFADRLNLIYVTHKVDMKALKVCSCERGVGRKTCAFKMVAEEFHCDIDEVIRLDNRGRGYIKLMEGGGPAVILELAESVSSMCENSLPETQRQLFTTWLNTQYPEKERISKCNEAAKIIYEGLRITQGPELKDSHSRLLDILRKHEWEPEDSTQPSEPSSTVAIWHTDKPQQDMSQLNTDVERQLDEADRLSISPGSSQPEQTFITSEPLPGTSIVNAEYPRSARPRGEGYNTLGETPRAANYVNVDSNGRNDDHEGGVALDWTKRRRIDVEGQNQPPASTGRARISASYAPSTWETPTLYDAADGSARMNESQQSDTQWDFPAQHSISTTDDRSNEQTSEESRQSPSTAMDPAQDGNSAETAMEGQDTQNPPASHIQQTDTQSQLNTPEQERRGPFSPSGSVSNTVDRLSHIRNKDAWAMQSGGVGPLSPDEYIPDTDAWAMQSGGVGTLSPDEYIPDTDAWAMQSGGVGPLSPDEYIPDTDAWAMQSGG</sequence>
<organism evidence="2 3">
    <name type="scientific">Helicocarpus griseus UAMH5409</name>
    <dbReference type="NCBI Taxonomy" id="1447875"/>
    <lineage>
        <taxon>Eukaryota</taxon>
        <taxon>Fungi</taxon>
        <taxon>Dikarya</taxon>
        <taxon>Ascomycota</taxon>
        <taxon>Pezizomycotina</taxon>
        <taxon>Eurotiomycetes</taxon>
        <taxon>Eurotiomycetidae</taxon>
        <taxon>Onygenales</taxon>
        <taxon>Ajellomycetaceae</taxon>
        <taxon>Helicocarpus</taxon>
    </lineage>
</organism>
<feature type="region of interest" description="Disordered" evidence="1">
    <location>
        <begin position="379"/>
        <end position="479"/>
    </location>
</feature>
<dbReference type="EMBL" id="PDNB01000384">
    <property type="protein sequence ID" value="PGG95180.1"/>
    <property type="molecule type" value="Genomic_DNA"/>
</dbReference>
<feature type="compositionally biased region" description="Basic and acidic residues" evidence="1">
    <location>
        <begin position="404"/>
        <end position="417"/>
    </location>
</feature>
<feature type="compositionally biased region" description="Polar residues" evidence="1">
    <location>
        <begin position="383"/>
        <end position="392"/>
    </location>
</feature>
<evidence type="ECO:0000313" key="3">
    <source>
        <dbReference type="Proteomes" id="UP000223968"/>
    </source>
</evidence>
<dbReference type="Proteomes" id="UP000223968">
    <property type="component" value="Unassembled WGS sequence"/>
</dbReference>
<feature type="compositionally biased region" description="Polar residues" evidence="1">
    <location>
        <begin position="267"/>
        <end position="279"/>
    </location>
</feature>
<proteinExistence type="predicted"/>
<gene>
    <name evidence="2" type="ORF">AJ79_10210</name>
</gene>